<evidence type="ECO:0000256" key="6">
    <source>
        <dbReference type="ARBA" id="ARBA00023136"/>
    </source>
</evidence>
<dbReference type="SMART" id="SM00382">
    <property type="entry name" value="AAA"/>
    <property type="match status" value="1"/>
</dbReference>
<evidence type="ECO:0000256" key="2">
    <source>
        <dbReference type="ARBA" id="ARBA00022692"/>
    </source>
</evidence>
<dbReference type="InterPro" id="IPR003593">
    <property type="entry name" value="AAA+_ATPase"/>
</dbReference>
<dbReference type="SUPFAM" id="SSF90123">
    <property type="entry name" value="ABC transporter transmembrane region"/>
    <property type="match status" value="1"/>
</dbReference>
<feature type="domain" description="ABC transporter" evidence="9">
    <location>
        <begin position="388"/>
        <end position="623"/>
    </location>
</feature>
<protein>
    <submittedName>
        <fullName evidence="11">ABC transporter</fullName>
    </submittedName>
</protein>
<comment type="caution">
    <text evidence="11">The sequence shown here is derived from an EMBL/GenBank/DDBJ whole genome shotgun (WGS) entry which is preliminary data.</text>
</comment>
<evidence type="ECO:0000256" key="8">
    <source>
        <dbReference type="SAM" id="Phobius"/>
    </source>
</evidence>
<dbReference type="GO" id="GO:0016887">
    <property type="term" value="F:ATP hydrolysis activity"/>
    <property type="evidence" value="ECO:0007669"/>
    <property type="project" value="InterPro"/>
</dbReference>
<feature type="transmembrane region" description="Helical" evidence="8">
    <location>
        <begin position="190"/>
        <end position="207"/>
    </location>
</feature>
<dbReference type="Gene3D" id="3.40.50.300">
    <property type="entry name" value="P-loop containing nucleotide triphosphate hydrolases"/>
    <property type="match status" value="1"/>
</dbReference>
<dbReference type="InterPro" id="IPR011527">
    <property type="entry name" value="ABC1_TM_dom"/>
</dbReference>
<dbReference type="EMBL" id="NGFO01000009">
    <property type="protein sequence ID" value="OUC79081.1"/>
    <property type="molecule type" value="Genomic_DNA"/>
</dbReference>
<sequence length="636" mass="67135">MSTATESRTADDRAVPESAPAMSGSGTGPATLSVPATVRRFAPLLAGLRWQLAVAVVFHLVQVGTTVVTVALFGHIVDEVLVTGDLSALRTPMMIWVGVSVLGAVTSYAGGMLTGNVTETVLLRLRDQLYTHTQRLAPHARSRFGSGDLVSRNTGDVEAVDSLLSSGVVAGVVAAVSVLVYGLAAFVTNWQLALIAAILAPLLWLIARRFGAAVKRASRREREAAGQISSLVAEGIGAMVALQADNQTARHRRRVGDQSRRWRDARMSELRADAAFAEAVTVVEVLCMIAVIAVGAWQISRGEAQLGTLIALTGYLGYLYPQIQTLGGLVVEVTSATASAERVAQVLDAPMGAAEEHLVEPEPDPAESGVTVRAPASPVVADSGPATLTLTGVSFAYPDSRCPVFEDAELEIRAGETLAITGPSGAGKSTLTYLLLRLYDPDTGTIRLNGTDIRDLDVAGLRAHLSVLHQQPALMRGTIAENIRFGDDTATEADIVEAARTAGAAGFISAMNGGFDAEVTERGENLSGGQRQRIALARTVLRDRPVLVLDEPTTGLDDESVGEILGPLATIASTRTTLLISHDPRVLELADRRVELREGCFTAAGPMGSRRARRGLPEGALVERPRTVQLVLPVQP</sequence>
<dbReference type="PANTHER" id="PTHR43394:SF1">
    <property type="entry name" value="ATP-BINDING CASSETTE SUB-FAMILY B MEMBER 10, MITOCHONDRIAL"/>
    <property type="match status" value="1"/>
</dbReference>
<organism evidence="11 12">
    <name type="scientific">Gordonia lacunae</name>
    <dbReference type="NCBI Taxonomy" id="417102"/>
    <lineage>
        <taxon>Bacteria</taxon>
        <taxon>Bacillati</taxon>
        <taxon>Actinomycetota</taxon>
        <taxon>Actinomycetes</taxon>
        <taxon>Mycobacteriales</taxon>
        <taxon>Gordoniaceae</taxon>
        <taxon>Gordonia</taxon>
    </lineage>
</organism>
<dbReference type="InterPro" id="IPR039421">
    <property type="entry name" value="Type_1_exporter"/>
</dbReference>
<feature type="region of interest" description="Disordered" evidence="7">
    <location>
        <begin position="1"/>
        <end position="29"/>
    </location>
</feature>
<feature type="domain" description="ABC transmembrane type-1" evidence="10">
    <location>
        <begin position="53"/>
        <end position="335"/>
    </location>
</feature>
<evidence type="ECO:0000313" key="12">
    <source>
        <dbReference type="Proteomes" id="UP000194632"/>
    </source>
</evidence>
<evidence type="ECO:0000256" key="5">
    <source>
        <dbReference type="ARBA" id="ARBA00022989"/>
    </source>
</evidence>
<dbReference type="PANTHER" id="PTHR43394">
    <property type="entry name" value="ATP-DEPENDENT PERMEASE MDL1, MITOCHONDRIAL"/>
    <property type="match status" value="1"/>
</dbReference>
<keyword evidence="12" id="KW-1185">Reference proteome</keyword>
<dbReference type="Proteomes" id="UP000194632">
    <property type="component" value="Unassembled WGS sequence"/>
</dbReference>
<dbReference type="Gene3D" id="1.20.1560.10">
    <property type="entry name" value="ABC transporter type 1, transmembrane domain"/>
    <property type="match status" value="1"/>
</dbReference>
<dbReference type="AlphaFoldDB" id="A0A243QBD7"/>
<dbReference type="RefSeq" id="WP_086535215.1">
    <property type="nucleotide sequence ID" value="NZ_NGFO01000009.1"/>
</dbReference>
<dbReference type="InterPro" id="IPR003439">
    <property type="entry name" value="ABC_transporter-like_ATP-bd"/>
</dbReference>
<dbReference type="GO" id="GO:0015421">
    <property type="term" value="F:ABC-type oligopeptide transporter activity"/>
    <property type="evidence" value="ECO:0007669"/>
    <property type="project" value="TreeGrafter"/>
</dbReference>
<dbReference type="InterPro" id="IPR017871">
    <property type="entry name" value="ABC_transporter-like_CS"/>
</dbReference>
<feature type="transmembrane region" description="Helical" evidence="8">
    <location>
        <begin position="162"/>
        <end position="184"/>
    </location>
</feature>
<evidence type="ECO:0000259" key="10">
    <source>
        <dbReference type="PROSITE" id="PS50929"/>
    </source>
</evidence>
<keyword evidence="2 8" id="KW-0812">Transmembrane</keyword>
<dbReference type="GO" id="GO:0005886">
    <property type="term" value="C:plasma membrane"/>
    <property type="evidence" value="ECO:0007669"/>
    <property type="project" value="UniProtKB-SubCell"/>
</dbReference>
<dbReference type="PROSITE" id="PS50929">
    <property type="entry name" value="ABC_TM1F"/>
    <property type="match status" value="1"/>
</dbReference>
<gene>
    <name evidence="11" type="ORF">CA982_10215</name>
</gene>
<dbReference type="InterPro" id="IPR036640">
    <property type="entry name" value="ABC1_TM_sf"/>
</dbReference>
<proteinExistence type="predicted"/>
<accession>A0A243QBD7</accession>
<dbReference type="Pfam" id="PF00005">
    <property type="entry name" value="ABC_tran"/>
    <property type="match status" value="1"/>
</dbReference>
<evidence type="ECO:0000256" key="1">
    <source>
        <dbReference type="ARBA" id="ARBA00004651"/>
    </source>
</evidence>
<feature type="transmembrane region" description="Helical" evidence="8">
    <location>
        <begin position="275"/>
        <end position="297"/>
    </location>
</feature>
<feature type="transmembrane region" description="Helical" evidence="8">
    <location>
        <begin position="93"/>
        <end position="114"/>
    </location>
</feature>
<keyword evidence="5 8" id="KW-1133">Transmembrane helix</keyword>
<name>A0A243QBD7_9ACTN</name>
<evidence type="ECO:0000313" key="11">
    <source>
        <dbReference type="EMBL" id="OUC79081.1"/>
    </source>
</evidence>
<keyword evidence="6 8" id="KW-0472">Membrane</keyword>
<dbReference type="SUPFAM" id="SSF52540">
    <property type="entry name" value="P-loop containing nucleoside triphosphate hydrolases"/>
    <property type="match status" value="1"/>
</dbReference>
<evidence type="ECO:0000256" key="4">
    <source>
        <dbReference type="ARBA" id="ARBA00022840"/>
    </source>
</evidence>
<dbReference type="STRING" id="417102.CA982_10215"/>
<dbReference type="Pfam" id="PF00664">
    <property type="entry name" value="ABC_membrane"/>
    <property type="match status" value="1"/>
</dbReference>
<evidence type="ECO:0000256" key="3">
    <source>
        <dbReference type="ARBA" id="ARBA00022741"/>
    </source>
</evidence>
<dbReference type="InterPro" id="IPR027417">
    <property type="entry name" value="P-loop_NTPase"/>
</dbReference>
<comment type="subcellular location">
    <subcellularLocation>
        <location evidence="1">Cell membrane</location>
        <topology evidence="1">Multi-pass membrane protein</topology>
    </subcellularLocation>
</comment>
<dbReference type="PROSITE" id="PS00211">
    <property type="entry name" value="ABC_TRANSPORTER_1"/>
    <property type="match status" value="1"/>
</dbReference>
<feature type="transmembrane region" description="Helical" evidence="8">
    <location>
        <begin position="50"/>
        <end position="73"/>
    </location>
</feature>
<keyword evidence="3" id="KW-0547">Nucleotide-binding</keyword>
<evidence type="ECO:0000259" key="9">
    <source>
        <dbReference type="PROSITE" id="PS50893"/>
    </source>
</evidence>
<reference evidence="11 12" key="1">
    <citation type="submission" date="2017-05" db="EMBL/GenBank/DDBJ databases">
        <title>Biotechnological potential of actinobacteria isolated from South African environments.</title>
        <authorList>
            <person name="Le Roes-Hill M."/>
            <person name="Prins A."/>
            <person name="Durrell K.A."/>
        </authorList>
    </citation>
    <scope>NUCLEOTIDE SEQUENCE [LARGE SCALE GENOMIC DNA]</scope>
    <source>
        <strain evidence="11">BS2</strain>
    </source>
</reference>
<dbReference type="GO" id="GO:0005524">
    <property type="term" value="F:ATP binding"/>
    <property type="evidence" value="ECO:0007669"/>
    <property type="project" value="UniProtKB-KW"/>
</dbReference>
<dbReference type="PROSITE" id="PS50893">
    <property type="entry name" value="ABC_TRANSPORTER_2"/>
    <property type="match status" value="1"/>
</dbReference>
<keyword evidence="4" id="KW-0067">ATP-binding</keyword>
<evidence type="ECO:0000256" key="7">
    <source>
        <dbReference type="SAM" id="MobiDB-lite"/>
    </source>
</evidence>
<dbReference type="OrthoDB" id="9806127at2"/>